<dbReference type="PROSITE" id="PS51459">
    <property type="entry name" value="FIDO"/>
    <property type="match status" value="1"/>
</dbReference>
<keyword evidence="2" id="KW-0547">Nucleotide-binding</keyword>
<accession>A0A9E2KBH5</accession>
<dbReference type="Proteomes" id="UP000824229">
    <property type="component" value="Unassembled WGS sequence"/>
</dbReference>
<dbReference type="AlphaFoldDB" id="A0A9E2KBH5"/>
<dbReference type="Pfam" id="PF02661">
    <property type="entry name" value="Fic"/>
    <property type="match status" value="1"/>
</dbReference>
<dbReference type="EMBL" id="JAHLFQ010000052">
    <property type="protein sequence ID" value="MBU3803652.1"/>
    <property type="molecule type" value="Genomic_DNA"/>
</dbReference>
<dbReference type="SUPFAM" id="SSF140931">
    <property type="entry name" value="Fic-like"/>
    <property type="match status" value="1"/>
</dbReference>
<evidence type="ECO:0000313" key="4">
    <source>
        <dbReference type="EMBL" id="MBU3803652.1"/>
    </source>
</evidence>
<organism evidence="4 5">
    <name type="scientific">Candidatus Cellulosilyticum pullistercoris</name>
    <dbReference type="NCBI Taxonomy" id="2838521"/>
    <lineage>
        <taxon>Bacteria</taxon>
        <taxon>Bacillati</taxon>
        <taxon>Bacillota</taxon>
        <taxon>Clostridia</taxon>
        <taxon>Lachnospirales</taxon>
        <taxon>Cellulosilyticaceae</taxon>
        <taxon>Cellulosilyticum</taxon>
    </lineage>
</organism>
<dbReference type="Gene3D" id="1.10.3290.10">
    <property type="entry name" value="Fido-like domain"/>
    <property type="match status" value="1"/>
</dbReference>
<protein>
    <submittedName>
        <fullName evidence="4">Fic family protein</fullName>
    </submittedName>
</protein>
<gene>
    <name evidence="4" type="ORF">H9872_02680</name>
</gene>
<reference evidence="4" key="1">
    <citation type="journal article" date="2021" name="PeerJ">
        <title>Extensive microbial diversity within the chicken gut microbiome revealed by metagenomics and culture.</title>
        <authorList>
            <person name="Gilroy R."/>
            <person name="Ravi A."/>
            <person name="Getino M."/>
            <person name="Pursley I."/>
            <person name="Horton D.L."/>
            <person name="Alikhan N.F."/>
            <person name="Baker D."/>
            <person name="Gharbi K."/>
            <person name="Hall N."/>
            <person name="Watson M."/>
            <person name="Adriaenssens E.M."/>
            <person name="Foster-Nyarko E."/>
            <person name="Jarju S."/>
            <person name="Secka A."/>
            <person name="Antonio M."/>
            <person name="Oren A."/>
            <person name="Chaudhuri R.R."/>
            <person name="La Ragione R."/>
            <person name="Hildebrand F."/>
            <person name="Pallen M.J."/>
        </authorList>
    </citation>
    <scope>NUCLEOTIDE SEQUENCE</scope>
    <source>
        <strain evidence="4">B5-657</strain>
    </source>
</reference>
<dbReference type="InterPro" id="IPR036597">
    <property type="entry name" value="Fido-like_dom_sf"/>
</dbReference>
<dbReference type="InterPro" id="IPR003812">
    <property type="entry name" value="Fido"/>
</dbReference>
<proteinExistence type="predicted"/>
<feature type="domain" description="Fido" evidence="3">
    <location>
        <begin position="172"/>
        <end position="291"/>
    </location>
</feature>
<keyword evidence="2" id="KW-0067">ATP-binding</keyword>
<name>A0A9E2KBH5_9FIRM</name>
<reference evidence="4" key="2">
    <citation type="submission" date="2021-04" db="EMBL/GenBank/DDBJ databases">
        <authorList>
            <person name="Gilroy R."/>
        </authorList>
    </citation>
    <scope>NUCLEOTIDE SEQUENCE</scope>
    <source>
        <strain evidence="4">B5-657</strain>
    </source>
</reference>
<comment type="caution">
    <text evidence="4">The sequence shown here is derived from an EMBL/GenBank/DDBJ whole genome shotgun (WGS) entry which is preliminary data.</text>
</comment>
<feature type="binding site" evidence="2">
    <location>
        <begin position="232"/>
        <end position="239"/>
    </location>
    <ligand>
        <name>ATP</name>
        <dbReference type="ChEBI" id="CHEBI:30616"/>
    </ligand>
</feature>
<evidence type="ECO:0000256" key="2">
    <source>
        <dbReference type="PIRSR" id="PIRSR640198-2"/>
    </source>
</evidence>
<evidence type="ECO:0000259" key="3">
    <source>
        <dbReference type="PROSITE" id="PS51459"/>
    </source>
</evidence>
<feature type="binding site" evidence="2">
    <location>
        <begin position="269"/>
        <end position="270"/>
    </location>
    <ligand>
        <name>ATP</name>
        <dbReference type="ChEBI" id="CHEBI:30616"/>
    </ligand>
</feature>
<feature type="binding site" evidence="2">
    <location>
        <position position="277"/>
    </location>
    <ligand>
        <name>ATP</name>
        <dbReference type="ChEBI" id="CHEBI:30616"/>
    </ligand>
</feature>
<sequence>MKYKLLSSLFYQGKEVFEETYRKRIESESTYHFNFKINEYDGFVVITHEILQKIEQVMSLDKLLLEHMNSVPGIALAQYTKRCLVDEIKMTNEIEGVNSSRREINEILNDKGQGSSHKRFYGLVKKYEMLLKDEQIKLSSCQDIRDLYNEFALKDVVEENTVNEPDGEIFRKDGVSVLGSHDRVIHEGLYPEKKIIETMSESLNALNNDEYNFLIRIAVFHYMFGYIHPFYDGNGRTSRFISSYLLAQKLEFLVACRLSCTIKENVQAYYKAFKITNDEKNRGDLTAFVITFLDILVKSIEGLCESLENRRNQLEYYIKIGDKVVGDDKKLFNVVSILIQNTLFGDEGIGIEEIYQICRENIGKTKIRNCISLLKEKGILIIKKEGRKELFDIDTKRLAEFE</sequence>
<dbReference type="PANTHER" id="PTHR13504">
    <property type="entry name" value="FIDO DOMAIN-CONTAINING PROTEIN DDB_G0283145"/>
    <property type="match status" value="1"/>
</dbReference>
<feature type="active site" evidence="1">
    <location>
        <position position="228"/>
    </location>
</feature>
<dbReference type="PANTHER" id="PTHR13504:SF40">
    <property type="entry name" value="FIDO DOMAIN-CONTAINING PROTEIN"/>
    <property type="match status" value="1"/>
</dbReference>
<evidence type="ECO:0000313" key="5">
    <source>
        <dbReference type="Proteomes" id="UP000824229"/>
    </source>
</evidence>
<dbReference type="GO" id="GO:0005524">
    <property type="term" value="F:ATP binding"/>
    <property type="evidence" value="ECO:0007669"/>
    <property type="project" value="UniProtKB-KW"/>
</dbReference>
<evidence type="ECO:0000256" key="1">
    <source>
        <dbReference type="PIRSR" id="PIRSR640198-1"/>
    </source>
</evidence>
<dbReference type="InterPro" id="IPR040198">
    <property type="entry name" value="Fido_containing"/>
</dbReference>